<proteinExistence type="predicted"/>
<dbReference type="Pfam" id="PF00440">
    <property type="entry name" value="TetR_N"/>
    <property type="match status" value="1"/>
</dbReference>
<dbReference type="InterPro" id="IPR036271">
    <property type="entry name" value="Tet_transcr_reg_TetR-rel_C_sf"/>
</dbReference>
<accession>A0A849A4B6</accession>
<dbReference type="PANTHER" id="PTHR47506:SF1">
    <property type="entry name" value="HTH-TYPE TRANSCRIPTIONAL REGULATOR YJDC"/>
    <property type="match status" value="1"/>
</dbReference>
<dbReference type="PANTHER" id="PTHR47506">
    <property type="entry name" value="TRANSCRIPTIONAL REGULATORY PROTEIN"/>
    <property type="match status" value="1"/>
</dbReference>
<evidence type="ECO:0000256" key="3">
    <source>
        <dbReference type="ARBA" id="ARBA00023163"/>
    </source>
</evidence>
<reference evidence="6 7" key="1">
    <citation type="submission" date="2020-05" db="EMBL/GenBank/DDBJ databases">
        <title>Nakamurella sp. DB0629 isolated from air conditioner.</title>
        <authorList>
            <person name="Kim D.H."/>
            <person name="Kim D.-U."/>
        </authorList>
    </citation>
    <scope>NUCLEOTIDE SEQUENCE [LARGE SCALE GENOMIC DNA]</scope>
    <source>
        <strain evidence="6 7">DB0629</strain>
    </source>
</reference>
<keyword evidence="1" id="KW-0805">Transcription regulation</keyword>
<dbReference type="PROSITE" id="PS50977">
    <property type="entry name" value="HTH_TETR_2"/>
    <property type="match status" value="1"/>
</dbReference>
<organism evidence="6 7">
    <name type="scientific">Nakamurella aerolata</name>
    <dbReference type="NCBI Taxonomy" id="1656892"/>
    <lineage>
        <taxon>Bacteria</taxon>
        <taxon>Bacillati</taxon>
        <taxon>Actinomycetota</taxon>
        <taxon>Actinomycetes</taxon>
        <taxon>Nakamurellales</taxon>
        <taxon>Nakamurellaceae</taxon>
        <taxon>Nakamurella</taxon>
    </lineage>
</organism>
<dbReference type="InterPro" id="IPR009057">
    <property type="entry name" value="Homeodomain-like_sf"/>
</dbReference>
<evidence type="ECO:0000256" key="4">
    <source>
        <dbReference type="PROSITE-ProRule" id="PRU00335"/>
    </source>
</evidence>
<dbReference type="Gene3D" id="1.10.10.60">
    <property type="entry name" value="Homeodomain-like"/>
    <property type="match status" value="1"/>
</dbReference>
<keyword evidence="7" id="KW-1185">Reference proteome</keyword>
<dbReference type="Gene3D" id="1.10.357.10">
    <property type="entry name" value="Tetracycline Repressor, domain 2"/>
    <property type="match status" value="1"/>
</dbReference>
<evidence type="ECO:0000256" key="1">
    <source>
        <dbReference type="ARBA" id="ARBA00023015"/>
    </source>
</evidence>
<gene>
    <name evidence="6" type="ORF">HKD39_06665</name>
</gene>
<feature type="domain" description="HTH tetR-type" evidence="5">
    <location>
        <begin position="6"/>
        <end position="66"/>
    </location>
</feature>
<dbReference type="GO" id="GO:0003677">
    <property type="term" value="F:DNA binding"/>
    <property type="evidence" value="ECO:0007669"/>
    <property type="project" value="UniProtKB-UniRule"/>
</dbReference>
<evidence type="ECO:0000313" key="7">
    <source>
        <dbReference type="Proteomes" id="UP000562984"/>
    </source>
</evidence>
<keyword evidence="3" id="KW-0804">Transcription</keyword>
<dbReference type="SUPFAM" id="SSF48498">
    <property type="entry name" value="Tetracyclin repressor-like, C-terminal domain"/>
    <property type="match status" value="1"/>
</dbReference>
<evidence type="ECO:0000259" key="5">
    <source>
        <dbReference type="PROSITE" id="PS50977"/>
    </source>
</evidence>
<dbReference type="SUPFAM" id="SSF46689">
    <property type="entry name" value="Homeodomain-like"/>
    <property type="match status" value="1"/>
</dbReference>
<name>A0A849A4B6_9ACTN</name>
<sequence length="203" mass="21599">MADVKHFDPDRALGAVVELFWSRGVDAAGLRDIEAATGLARSSVYNAFGDKRRLYLAALDRYLDQRALPSFARLAQASDLAGIREFFARLITDRCTGAHRGWGCLIVNGHLGEYSGDPQVQQRLNRHADALREAFHAALQRICSRAPHTSVAAAGSSGTALAAQAGMLATLAYGITMRSRAGAEAAELRAQVDSALAGCSLSA</sequence>
<evidence type="ECO:0000256" key="2">
    <source>
        <dbReference type="ARBA" id="ARBA00023125"/>
    </source>
</evidence>
<dbReference type="EMBL" id="JABEND010000003">
    <property type="protein sequence ID" value="NNG35395.1"/>
    <property type="molecule type" value="Genomic_DNA"/>
</dbReference>
<comment type="caution">
    <text evidence="6">The sequence shown here is derived from an EMBL/GenBank/DDBJ whole genome shotgun (WGS) entry which is preliminary data.</text>
</comment>
<dbReference type="AlphaFoldDB" id="A0A849A4B6"/>
<dbReference type="Proteomes" id="UP000562984">
    <property type="component" value="Unassembled WGS sequence"/>
</dbReference>
<feature type="DNA-binding region" description="H-T-H motif" evidence="4">
    <location>
        <begin position="29"/>
        <end position="48"/>
    </location>
</feature>
<protein>
    <submittedName>
        <fullName evidence="6">TetR/AcrR family transcriptional regulator</fullName>
    </submittedName>
</protein>
<dbReference type="InterPro" id="IPR001647">
    <property type="entry name" value="HTH_TetR"/>
</dbReference>
<dbReference type="RefSeq" id="WP_171199093.1">
    <property type="nucleotide sequence ID" value="NZ_JABEND010000003.1"/>
</dbReference>
<evidence type="ECO:0000313" key="6">
    <source>
        <dbReference type="EMBL" id="NNG35395.1"/>
    </source>
</evidence>
<keyword evidence="2 4" id="KW-0238">DNA-binding</keyword>